<gene>
    <name evidence="1" type="ORF">A7D17_05190</name>
</gene>
<proteinExistence type="predicted"/>
<comment type="caution">
    <text evidence="1">The sequence shown here is derived from an EMBL/GenBank/DDBJ whole genome shotgun (WGS) entry which is preliminary data.</text>
</comment>
<accession>A0A1A9M8D5</accession>
<evidence type="ECO:0000313" key="1">
    <source>
        <dbReference type="EMBL" id="OAG66319.1"/>
    </source>
</evidence>
<sequence length="66" mass="7451">MRPDHDLQNNVARTLGSELIRIERHRFDVNSFPAVLMKSTTDGIFESTLCAHIDIVTSSNTPKRTP</sequence>
<dbReference type="AlphaFoldDB" id="A0A1A9M8D5"/>
<dbReference type="EMBL" id="LXNG01000034">
    <property type="protein sequence ID" value="OAG66319.1"/>
    <property type="molecule type" value="Genomic_DNA"/>
</dbReference>
<name>A0A1A9M8D5_9XANT</name>
<reference evidence="1 2" key="1">
    <citation type="submission" date="2016-05" db="EMBL/GenBank/DDBJ databases">
        <title>Pathogenic, phenotypic and molecular characterisation of Xanthomonas nasturtii sp. nov. and Xanthomonas floridensis sp. nov., new species of Xanthomonas associated with watercress production in Florida.</title>
        <authorList>
            <person name="Vicente J.G."/>
            <person name="Rothwell S."/>
            <person name="Holub E.B."/>
            <person name="Studholme D.J."/>
        </authorList>
    </citation>
    <scope>NUCLEOTIDE SEQUENCE [LARGE SCALE GENOMIC DNA]</scope>
    <source>
        <strain evidence="1 2">WHRI 8848</strain>
    </source>
</reference>
<protein>
    <submittedName>
        <fullName evidence="1">Uncharacterized protein</fullName>
    </submittedName>
</protein>
<organism evidence="1 2">
    <name type="scientific">Xanthomonas floridensis</name>
    <dbReference type="NCBI Taxonomy" id="1843580"/>
    <lineage>
        <taxon>Bacteria</taxon>
        <taxon>Pseudomonadati</taxon>
        <taxon>Pseudomonadota</taxon>
        <taxon>Gammaproteobacteria</taxon>
        <taxon>Lysobacterales</taxon>
        <taxon>Lysobacteraceae</taxon>
        <taxon>Xanthomonas</taxon>
    </lineage>
</organism>
<evidence type="ECO:0000313" key="2">
    <source>
        <dbReference type="Proteomes" id="UP000077659"/>
    </source>
</evidence>
<dbReference type="Proteomes" id="UP000077659">
    <property type="component" value="Unassembled WGS sequence"/>
</dbReference>